<protein>
    <submittedName>
        <fullName evidence="2">Phosphoesterase</fullName>
    </submittedName>
</protein>
<dbReference type="Proteomes" id="UP000654004">
    <property type="component" value="Unassembled WGS sequence"/>
</dbReference>
<evidence type="ECO:0000313" key="3">
    <source>
        <dbReference type="Proteomes" id="UP000654004"/>
    </source>
</evidence>
<feature type="domain" description="Phosphatidic acid phosphatase type 2/haloperoxidase" evidence="1">
    <location>
        <begin position="53"/>
        <end position="153"/>
    </location>
</feature>
<organism evidence="2 3">
    <name type="scientific">Shewanella ulleungensis</name>
    <dbReference type="NCBI Taxonomy" id="2282699"/>
    <lineage>
        <taxon>Bacteria</taxon>
        <taxon>Pseudomonadati</taxon>
        <taxon>Pseudomonadota</taxon>
        <taxon>Gammaproteobacteria</taxon>
        <taxon>Alteromonadales</taxon>
        <taxon>Shewanellaceae</taxon>
        <taxon>Shewanella</taxon>
    </lineage>
</organism>
<gene>
    <name evidence="2" type="ORF">GCM10009410_20260</name>
</gene>
<proteinExistence type="predicted"/>
<keyword evidence="3" id="KW-1185">Reference proteome</keyword>
<dbReference type="EMBL" id="BMQW01000004">
    <property type="protein sequence ID" value="GGP86624.1"/>
    <property type="molecule type" value="Genomic_DNA"/>
</dbReference>
<evidence type="ECO:0000259" key="1">
    <source>
        <dbReference type="SMART" id="SM00014"/>
    </source>
</evidence>
<reference evidence="3" key="1">
    <citation type="journal article" date="2019" name="Int. J. Syst. Evol. Microbiol.">
        <title>The Global Catalogue of Microorganisms (GCM) 10K type strain sequencing project: providing services to taxonomists for standard genome sequencing and annotation.</title>
        <authorList>
            <consortium name="The Broad Institute Genomics Platform"/>
            <consortium name="The Broad Institute Genome Sequencing Center for Infectious Disease"/>
            <person name="Wu L."/>
            <person name="Ma J."/>
        </authorList>
    </citation>
    <scope>NUCLEOTIDE SEQUENCE [LARGE SCALE GENOMIC DNA]</scope>
    <source>
        <strain evidence="3">JCM 32305</strain>
    </source>
</reference>
<dbReference type="Gene3D" id="1.20.144.10">
    <property type="entry name" value="Phosphatidic acid phosphatase type 2/haloperoxidase"/>
    <property type="match status" value="1"/>
</dbReference>
<comment type="caution">
    <text evidence="2">The sequence shown here is derived from an EMBL/GenBank/DDBJ whole genome shotgun (WGS) entry which is preliminary data.</text>
</comment>
<accession>A0ABQ2QM07</accession>
<name>A0ABQ2QM07_9GAMM</name>
<dbReference type="SMART" id="SM00014">
    <property type="entry name" value="acidPPc"/>
    <property type="match status" value="1"/>
</dbReference>
<dbReference type="CDD" id="cd03394">
    <property type="entry name" value="PAP2_like_5"/>
    <property type="match status" value="1"/>
</dbReference>
<dbReference type="SUPFAM" id="SSF48317">
    <property type="entry name" value="Acid phosphatase/Vanadium-dependent haloperoxidase"/>
    <property type="match status" value="1"/>
</dbReference>
<dbReference type="InterPro" id="IPR036938">
    <property type="entry name" value="PAP2/HPO_sf"/>
</dbReference>
<sequence length="178" mass="19324">MMRKILQVIIVTVLLVTLPSQAKESLEQSGDVLHLLLPATALASTLIVEDDYQGTWQLVQSGVASRLVVEVLKYSIEKDRPDGSGDDSFPSGHSADTFAAATFINQRYGWQYGVPSFAVASYVAYTRVASDQHHVEDLMAGAAIGILAGWYFTDPYKGISIVPIASSDTYGVYISGRF</sequence>
<dbReference type="Pfam" id="PF01569">
    <property type="entry name" value="PAP2"/>
    <property type="match status" value="1"/>
</dbReference>
<evidence type="ECO:0000313" key="2">
    <source>
        <dbReference type="EMBL" id="GGP86624.1"/>
    </source>
</evidence>
<dbReference type="InterPro" id="IPR000326">
    <property type="entry name" value="PAP2/HPO"/>
</dbReference>